<reference evidence="4 5" key="1">
    <citation type="journal article" date="2018" name="Evol. Lett.">
        <title>Horizontal gene cluster transfer increased hallucinogenic mushroom diversity.</title>
        <authorList>
            <person name="Reynolds H.T."/>
            <person name="Vijayakumar V."/>
            <person name="Gluck-Thaler E."/>
            <person name="Korotkin H.B."/>
            <person name="Matheny P.B."/>
            <person name="Slot J.C."/>
        </authorList>
    </citation>
    <scope>NUCLEOTIDE SEQUENCE [LARGE SCALE GENOMIC DNA]</scope>
    <source>
        <strain evidence="4 5">2631</strain>
    </source>
</reference>
<dbReference type="FunCoup" id="A0A409XTH7">
    <property type="interactions" value="227"/>
</dbReference>
<dbReference type="PROSITE" id="PS50821">
    <property type="entry name" value="PAZ"/>
    <property type="match status" value="1"/>
</dbReference>
<evidence type="ECO:0008006" key="6">
    <source>
        <dbReference type="Google" id="ProtNLM"/>
    </source>
</evidence>
<dbReference type="SMART" id="SM01163">
    <property type="entry name" value="DUF1785"/>
    <property type="match status" value="1"/>
</dbReference>
<feature type="domain" description="PAZ" evidence="2">
    <location>
        <begin position="296"/>
        <end position="392"/>
    </location>
</feature>
<dbReference type="STRING" id="93625.A0A409XTH7"/>
<evidence type="ECO:0000256" key="1">
    <source>
        <dbReference type="SAM" id="MobiDB-lite"/>
    </source>
</evidence>
<gene>
    <name evidence="4" type="ORF">CVT25_009886</name>
</gene>
<dbReference type="GO" id="GO:0003723">
    <property type="term" value="F:RNA binding"/>
    <property type="evidence" value="ECO:0007669"/>
    <property type="project" value="InterPro"/>
</dbReference>
<dbReference type="InterPro" id="IPR012337">
    <property type="entry name" value="RNaseH-like_sf"/>
</dbReference>
<dbReference type="InterPro" id="IPR003165">
    <property type="entry name" value="Piwi"/>
</dbReference>
<dbReference type="Pfam" id="PF16488">
    <property type="entry name" value="ArgoL2"/>
    <property type="match status" value="1"/>
</dbReference>
<dbReference type="InterPro" id="IPR032473">
    <property type="entry name" value="Argonaute_Mid_dom"/>
</dbReference>
<dbReference type="Pfam" id="PF16487">
    <property type="entry name" value="ArgoMid"/>
    <property type="match status" value="1"/>
</dbReference>
<dbReference type="InterPro" id="IPR032472">
    <property type="entry name" value="ArgoL2"/>
</dbReference>
<feature type="domain" description="Piwi" evidence="3">
    <location>
        <begin position="560"/>
        <end position="891"/>
    </location>
</feature>
<evidence type="ECO:0000313" key="4">
    <source>
        <dbReference type="EMBL" id="PPQ94038.1"/>
    </source>
</evidence>
<dbReference type="PANTHER" id="PTHR22891">
    <property type="entry name" value="EUKARYOTIC TRANSLATION INITIATION FACTOR 2C"/>
    <property type="match status" value="1"/>
</dbReference>
<dbReference type="OrthoDB" id="10252740at2759"/>
<protein>
    <recommendedName>
        <fullName evidence="6">Piwi domain-containing protein</fullName>
    </recommendedName>
</protein>
<accession>A0A409XTH7</accession>
<dbReference type="Pfam" id="PF16486">
    <property type="entry name" value="ArgoN"/>
    <property type="match status" value="1"/>
</dbReference>
<evidence type="ECO:0000259" key="2">
    <source>
        <dbReference type="PROSITE" id="PS50821"/>
    </source>
</evidence>
<dbReference type="CDD" id="cd04657">
    <property type="entry name" value="Piwi_ago-like"/>
    <property type="match status" value="1"/>
</dbReference>
<dbReference type="Pfam" id="PF02170">
    <property type="entry name" value="PAZ"/>
    <property type="match status" value="1"/>
</dbReference>
<keyword evidence="5" id="KW-1185">Reference proteome</keyword>
<dbReference type="AlphaFoldDB" id="A0A409XTH7"/>
<dbReference type="Gene3D" id="3.30.420.10">
    <property type="entry name" value="Ribonuclease H-like superfamily/Ribonuclease H"/>
    <property type="match status" value="1"/>
</dbReference>
<dbReference type="InterPro" id="IPR003100">
    <property type="entry name" value="PAZ_dom"/>
</dbReference>
<proteinExistence type="predicted"/>
<organism evidence="4 5">
    <name type="scientific">Psilocybe cyanescens</name>
    <dbReference type="NCBI Taxonomy" id="93625"/>
    <lineage>
        <taxon>Eukaryota</taxon>
        <taxon>Fungi</taxon>
        <taxon>Dikarya</taxon>
        <taxon>Basidiomycota</taxon>
        <taxon>Agaricomycotina</taxon>
        <taxon>Agaricomycetes</taxon>
        <taxon>Agaricomycetidae</taxon>
        <taxon>Agaricales</taxon>
        <taxon>Agaricineae</taxon>
        <taxon>Strophariaceae</taxon>
        <taxon>Psilocybe</taxon>
    </lineage>
</organism>
<feature type="compositionally biased region" description="Low complexity" evidence="1">
    <location>
        <begin position="33"/>
        <end position="46"/>
    </location>
</feature>
<dbReference type="EMBL" id="NHYD01000495">
    <property type="protein sequence ID" value="PPQ94038.1"/>
    <property type="molecule type" value="Genomic_DNA"/>
</dbReference>
<evidence type="ECO:0000313" key="5">
    <source>
        <dbReference type="Proteomes" id="UP000283269"/>
    </source>
</evidence>
<dbReference type="Pfam" id="PF02171">
    <property type="entry name" value="Piwi"/>
    <property type="match status" value="2"/>
</dbReference>
<dbReference type="InterPro" id="IPR036085">
    <property type="entry name" value="PAZ_dom_sf"/>
</dbReference>
<evidence type="ECO:0000259" key="3">
    <source>
        <dbReference type="PROSITE" id="PS50822"/>
    </source>
</evidence>
<dbReference type="PROSITE" id="PS50822">
    <property type="entry name" value="PIWI"/>
    <property type="match status" value="1"/>
</dbReference>
<dbReference type="Pfam" id="PF08699">
    <property type="entry name" value="ArgoL1"/>
    <property type="match status" value="1"/>
</dbReference>
<dbReference type="CDD" id="cd02846">
    <property type="entry name" value="PAZ_argonaute_like"/>
    <property type="match status" value="1"/>
</dbReference>
<dbReference type="InterPro" id="IPR014811">
    <property type="entry name" value="ArgoL1"/>
</dbReference>
<dbReference type="SUPFAM" id="SSF101690">
    <property type="entry name" value="PAZ domain"/>
    <property type="match status" value="1"/>
</dbReference>
<comment type="caution">
    <text evidence="4">The sequence shown here is derived from an EMBL/GenBank/DDBJ whole genome shotgun (WGS) entry which is preliminary data.</text>
</comment>
<dbReference type="Proteomes" id="UP000283269">
    <property type="component" value="Unassembled WGS sequence"/>
</dbReference>
<dbReference type="SMART" id="SM00950">
    <property type="entry name" value="Piwi"/>
    <property type="match status" value="1"/>
</dbReference>
<dbReference type="Gene3D" id="3.40.50.2300">
    <property type="match status" value="1"/>
</dbReference>
<dbReference type="InterPro" id="IPR032474">
    <property type="entry name" value="Argonaute_N"/>
</dbReference>
<sequence length="938" mass="104427">MPPRAAPRGSAPRGVGPAIRGLRGGATSRAPASQFSLSSTTSGSHITTIGVKRPNFGTGGTLVTINVNSFRTTIPEVHYVMKQQDLNRLNVVVISPSEKTLPARLNMDIIESLQLRAAPDIFNPRCVYDGRKNIFAARELPFGESGSHEFDVSLSDARVDPSGRAPKVYKVRLTKVAEINPEVLKRFIHGQQSHDNNVLTAITALNVVIRMQPTMDYPFNVRSFFTDRETKDIGSGISLWRGYFQSIRPGIGQMLINIDISTATMYKGGPLLRICLEFLKKQHPTQLFKQNLPEREFLRLQRFISGVRVVTNQPIGVHPATSGRNEPTPRVVKRLTRNSAREEMFSLREGGRLSVADYFRQTLNRPLQFPDAGCVEVGSVAKIPMELCNIPPGQIMRKQIPPDKTKDVLEFATKRPRDRLESIKTGLSVLAYGESEYVRQFGMKVDIESGPVKVQARVLKPPILRYGPGSKAPTVTPNNGAWNMMDKTFYKPTEPITAWAVVIFETPQRFGQTAIEDVVKGMKLEQTRVYKYASGQAEVRKTLIEAGKDVVALLNRPPTLLVVILPEGGNEMYTEVKYFGDVEMGCATQCLKSTKCYRAKPQYFANVCLKINVKLGGINTIPDPSSVSVLTDPHHPTIVMGADVIHPAPGSDGRPSFTSLVGNVDSDTAKYVADSRVQTSRQEMIADLCEMSKHVLGFYTRYRTHVERKVGNTCNPKRIIFYRDGVSEGQFKQVLDQGKPFLYLGHFYIFLSIKNNSLELPQLKKACAELRIDAKITIIVVGKRHHVRFFPIGPKDADRSGNCPAGTVVDREIAHPTEFDFYLQSHGGLLGTSRPAHYSVLYDENGFSADALQSLSFALCHVYARSTRSVSIPAPVYYADIVCSRAKNHYDPSEVWDLLGSDDASVDTSRTRAVDSLDKFQKGFKRLHHRQASLMYFS</sequence>
<feature type="region of interest" description="Disordered" evidence="1">
    <location>
        <begin position="24"/>
        <end position="46"/>
    </location>
</feature>
<dbReference type="Gene3D" id="2.170.260.10">
    <property type="entry name" value="paz domain"/>
    <property type="match status" value="1"/>
</dbReference>
<dbReference type="InterPro" id="IPR036397">
    <property type="entry name" value="RNaseH_sf"/>
</dbReference>
<name>A0A409XTH7_PSICY</name>
<dbReference type="InterPro" id="IPR045246">
    <property type="entry name" value="Piwi_ago-like"/>
</dbReference>
<dbReference type="InParanoid" id="A0A409XTH7"/>
<dbReference type="SUPFAM" id="SSF53098">
    <property type="entry name" value="Ribonuclease H-like"/>
    <property type="match status" value="1"/>
</dbReference>